<name>A0A2V5KA00_9BACL</name>
<sequence length="85" mass="9512">MKRVFSRASGIAKKSLAARASFSIQNLYDIVRITTFSRFLPFIGSNGRPIRRAGAADADKDKTILQVKREIFHSVPPKPRAIIQL</sequence>
<accession>A0A2V5KA00</accession>
<dbReference type="EMBL" id="QJVJ01000002">
    <property type="protein sequence ID" value="PYI56361.1"/>
    <property type="molecule type" value="Genomic_DNA"/>
</dbReference>
<proteinExistence type="predicted"/>
<keyword evidence="2" id="KW-1185">Reference proteome</keyword>
<dbReference type="Proteomes" id="UP000247476">
    <property type="component" value="Unassembled WGS sequence"/>
</dbReference>
<comment type="caution">
    <text evidence="1">The sequence shown here is derived from an EMBL/GenBank/DDBJ whole genome shotgun (WGS) entry which is preliminary data.</text>
</comment>
<protein>
    <submittedName>
        <fullName evidence="1">Uncharacterized protein</fullName>
    </submittedName>
</protein>
<reference evidence="1 2" key="1">
    <citation type="submission" date="2018-05" db="EMBL/GenBank/DDBJ databases">
        <title>Paenibacillus flagellatus sp. nov., isolated from selenium mineral soil.</title>
        <authorList>
            <person name="Dai X."/>
        </authorList>
    </citation>
    <scope>NUCLEOTIDE SEQUENCE [LARGE SCALE GENOMIC DNA]</scope>
    <source>
        <strain evidence="1 2">DXL2</strain>
    </source>
</reference>
<evidence type="ECO:0000313" key="2">
    <source>
        <dbReference type="Proteomes" id="UP000247476"/>
    </source>
</evidence>
<gene>
    <name evidence="1" type="ORF">DLM86_05115</name>
</gene>
<dbReference type="AlphaFoldDB" id="A0A2V5KA00"/>
<evidence type="ECO:0000313" key="1">
    <source>
        <dbReference type="EMBL" id="PYI56361.1"/>
    </source>
</evidence>
<organism evidence="1 2">
    <name type="scientific">Paenibacillus flagellatus</name>
    <dbReference type="NCBI Taxonomy" id="2211139"/>
    <lineage>
        <taxon>Bacteria</taxon>
        <taxon>Bacillati</taxon>
        <taxon>Bacillota</taxon>
        <taxon>Bacilli</taxon>
        <taxon>Bacillales</taxon>
        <taxon>Paenibacillaceae</taxon>
        <taxon>Paenibacillus</taxon>
    </lineage>
</organism>